<dbReference type="KEGG" id="yli:2911600"/>
<dbReference type="VEuPathDB" id="FungiDB:YALI0_E16533g"/>
<organism evidence="2 3">
    <name type="scientific">Yarrowia lipolytica</name>
    <name type="common">Candida lipolytica</name>
    <dbReference type="NCBI Taxonomy" id="4952"/>
    <lineage>
        <taxon>Eukaryota</taxon>
        <taxon>Fungi</taxon>
        <taxon>Dikarya</taxon>
        <taxon>Ascomycota</taxon>
        <taxon>Saccharomycotina</taxon>
        <taxon>Dipodascomycetes</taxon>
        <taxon>Dipodascales</taxon>
        <taxon>Dipodascales incertae sedis</taxon>
        <taxon>Yarrowia</taxon>
    </lineage>
</organism>
<accession>A0A1D8NIQ2</accession>
<evidence type="ECO:0000259" key="1">
    <source>
        <dbReference type="Pfam" id="PF05436"/>
    </source>
</evidence>
<evidence type="ECO:0000313" key="2">
    <source>
        <dbReference type="EMBL" id="AOW05502.1"/>
    </source>
</evidence>
<proteinExistence type="predicted"/>
<dbReference type="GeneID" id="2911600"/>
<dbReference type="Pfam" id="PF05436">
    <property type="entry name" value="MF_alpha_N"/>
    <property type="match status" value="1"/>
</dbReference>
<feature type="domain" description="Mating factor alpha precursor N-terminal" evidence="1">
    <location>
        <begin position="1"/>
        <end position="59"/>
    </location>
</feature>
<protein>
    <recommendedName>
        <fullName evidence="1">Mating factor alpha precursor N-terminal domain-containing protein</fullName>
    </recommendedName>
</protein>
<dbReference type="RefSeq" id="XP_504026.1">
    <property type="nucleotide sequence ID" value="XM_504026.1"/>
</dbReference>
<dbReference type="Proteomes" id="UP000182444">
    <property type="component" value="Chromosome 1E"/>
</dbReference>
<dbReference type="GO" id="GO:0007618">
    <property type="term" value="P:mating"/>
    <property type="evidence" value="ECO:0007669"/>
    <property type="project" value="InterPro"/>
</dbReference>
<dbReference type="GO" id="GO:0005576">
    <property type="term" value="C:extracellular region"/>
    <property type="evidence" value="ECO:0007669"/>
    <property type="project" value="InterPro"/>
</dbReference>
<dbReference type="VEuPathDB" id="FungiDB:YALI1_E19714g"/>
<dbReference type="EMBL" id="CP017557">
    <property type="protein sequence ID" value="AOW05502.1"/>
    <property type="molecule type" value="Genomic_DNA"/>
</dbReference>
<gene>
    <name evidence="2" type="ORF">YALI1_E19714g</name>
</gene>
<dbReference type="AlphaFoldDB" id="A0A1D8NIQ2"/>
<evidence type="ECO:0000313" key="3">
    <source>
        <dbReference type="Proteomes" id="UP000182444"/>
    </source>
</evidence>
<dbReference type="OrthoDB" id="4087239at2759"/>
<reference evidence="2 3" key="1">
    <citation type="journal article" date="2016" name="PLoS ONE">
        <title>Sequence Assembly of Yarrowia lipolytica Strain W29/CLIB89 Shows Transposable Element Diversity.</title>
        <authorList>
            <person name="Magnan C."/>
            <person name="Yu J."/>
            <person name="Chang I."/>
            <person name="Jahn E."/>
            <person name="Kanomata Y."/>
            <person name="Wu J."/>
            <person name="Zeller M."/>
            <person name="Oakes M."/>
            <person name="Baldi P."/>
            <person name="Sandmeyer S."/>
        </authorList>
    </citation>
    <scope>NUCLEOTIDE SEQUENCE [LARGE SCALE GENOMIC DNA]</scope>
    <source>
        <strain evidence="3">CLIB89(W29)</strain>
    </source>
</reference>
<sequence length="214" mass="24301">MKFSTIALAAVACLVSAAPAAPVGTGSHGPQSIPEEAIVGGLQGTENEIFVFFNDDESGKQGIAIIDAKKAQEAGFMDPQPDSEVAAGNAKREASPEAWRWFWLPGYGEPNWKRDAMPADMDKEKREANPEAWRWFWLPGYGEPNWKRDAMPADMDKEKREANPEAWRWFWLPGYGEPNWKRDAMPADMDKEKREANPEAWRWFWLPGYGEPNW</sequence>
<name>A0A1D8NIQ2_YARLL</name>
<dbReference type="InterPro" id="IPR008675">
    <property type="entry name" value="Mating_factor_alpha_N"/>
</dbReference>